<reference evidence="7 8" key="1">
    <citation type="submission" date="2019-11" db="EMBL/GenBank/DDBJ databases">
        <title>Terrilactibacillus tamarindus sp. nov. BCM23-1 isolated from bark of Tamarindus indica.</title>
        <authorList>
            <person name="Kingkaew E."/>
            <person name="Tanasupawat S."/>
        </authorList>
    </citation>
    <scope>NUCLEOTIDE SEQUENCE [LARGE SCALE GENOMIC DNA]</scope>
    <source>
        <strain evidence="7 8">BCM23-1</strain>
    </source>
</reference>
<comment type="caution">
    <text evidence="7">The sequence shown here is derived from an EMBL/GenBank/DDBJ whole genome shotgun (WGS) entry which is preliminary data.</text>
</comment>
<organism evidence="7 8">
    <name type="scientific">Terrilactibacillus tamarindi</name>
    <dbReference type="NCBI Taxonomy" id="2599694"/>
    <lineage>
        <taxon>Bacteria</taxon>
        <taxon>Bacillati</taxon>
        <taxon>Bacillota</taxon>
        <taxon>Bacilli</taxon>
        <taxon>Bacillales</taxon>
        <taxon>Bacillaceae</taxon>
        <taxon>Terrilactibacillus</taxon>
    </lineage>
</organism>
<proteinExistence type="predicted"/>
<dbReference type="PANTHER" id="PTHR33545:SF5">
    <property type="entry name" value="UPF0750 MEMBRANE PROTEIN YITT"/>
    <property type="match status" value="1"/>
</dbReference>
<sequence>MKKGLAILLGCLMTTIGLIILRHSHVVTGGTAGLSLSLSYLTDLPFSIVFFVINLPFYVFSMIRMGFKFTLNTVISVTALTLMSSLDYYIIPFSLPVWVGSILGGCIIGLGLVVLFSHGSSLGGANILALFLQKRFRYNPGIVNFLFDFCVVLISFFTVGIWSGIFSILSVIVTSAIISYYKNSIGKSIDKNATKKYNLDSKMAVNE</sequence>
<dbReference type="GO" id="GO:0005886">
    <property type="term" value="C:plasma membrane"/>
    <property type="evidence" value="ECO:0007669"/>
    <property type="project" value="UniProtKB-SubCell"/>
</dbReference>
<evidence type="ECO:0000256" key="4">
    <source>
        <dbReference type="ARBA" id="ARBA00022989"/>
    </source>
</evidence>
<comment type="subcellular location">
    <subcellularLocation>
        <location evidence="1">Cell membrane</location>
        <topology evidence="1">Multi-pass membrane protein</topology>
    </subcellularLocation>
</comment>
<dbReference type="RefSeq" id="WP_329602820.1">
    <property type="nucleotide sequence ID" value="NZ_WNHB01000010.1"/>
</dbReference>
<evidence type="ECO:0000256" key="3">
    <source>
        <dbReference type="ARBA" id="ARBA00022692"/>
    </source>
</evidence>
<keyword evidence="2" id="KW-1003">Cell membrane</keyword>
<dbReference type="InterPro" id="IPR003740">
    <property type="entry name" value="YitT"/>
</dbReference>
<feature type="transmembrane region" description="Helical" evidence="6">
    <location>
        <begin position="97"/>
        <end position="117"/>
    </location>
</feature>
<gene>
    <name evidence="7" type="ORF">GMB86_07895</name>
</gene>
<keyword evidence="4 6" id="KW-1133">Transmembrane helix</keyword>
<evidence type="ECO:0000313" key="7">
    <source>
        <dbReference type="EMBL" id="MTT31930.1"/>
    </source>
</evidence>
<dbReference type="PANTHER" id="PTHR33545">
    <property type="entry name" value="UPF0750 MEMBRANE PROTEIN YITT-RELATED"/>
    <property type="match status" value="1"/>
</dbReference>
<keyword evidence="8" id="KW-1185">Reference proteome</keyword>
<dbReference type="Proteomes" id="UP000440978">
    <property type="component" value="Unassembled WGS sequence"/>
</dbReference>
<accession>A0A6N8CQI8</accession>
<dbReference type="Pfam" id="PF02588">
    <property type="entry name" value="YitT_membrane"/>
    <property type="match status" value="1"/>
</dbReference>
<dbReference type="EMBL" id="WNHB01000010">
    <property type="protein sequence ID" value="MTT31930.1"/>
    <property type="molecule type" value="Genomic_DNA"/>
</dbReference>
<evidence type="ECO:0000256" key="2">
    <source>
        <dbReference type="ARBA" id="ARBA00022475"/>
    </source>
</evidence>
<feature type="transmembrane region" description="Helical" evidence="6">
    <location>
        <begin position="163"/>
        <end position="181"/>
    </location>
</feature>
<evidence type="ECO:0000256" key="6">
    <source>
        <dbReference type="SAM" id="Phobius"/>
    </source>
</evidence>
<dbReference type="AlphaFoldDB" id="A0A6N8CQI8"/>
<evidence type="ECO:0000256" key="5">
    <source>
        <dbReference type="ARBA" id="ARBA00023136"/>
    </source>
</evidence>
<evidence type="ECO:0000256" key="1">
    <source>
        <dbReference type="ARBA" id="ARBA00004651"/>
    </source>
</evidence>
<keyword evidence="3 6" id="KW-0812">Transmembrane</keyword>
<evidence type="ECO:0000313" key="8">
    <source>
        <dbReference type="Proteomes" id="UP000440978"/>
    </source>
</evidence>
<dbReference type="InterPro" id="IPR051461">
    <property type="entry name" value="UPF0750_membrane"/>
</dbReference>
<feature type="transmembrane region" description="Helical" evidence="6">
    <location>
        <begin position="138"/>
        <end position="157"/>
    </location>
</feature>
<name>A0A6N8CQI8_9BACI</name>
<keyword evidence="5 6" id="KW-0472">Membrane</keyword>
<feature type="transmembrane region" description="Helical" evidence="6">
    <location>
        <begin position="70"/>
        <end position="91"/>
    </location>
</feature>
<protein>
    <submittedName>
        <fullName evidence="7">YitT family protein</fullName>
    </submittedName>
</protein>
<feature type="transmembrane region" description="Helical" evidence="6">
    <location>
        <begin position="45"/>
        <end position="63"/>
    </location>
</feature>